<evidence type="ECO:0000259" key="9">
    <source>
        <dbReference type="Pfam" id="PF21928"/>
    </source>
</evidence>
<dbReference type="Pfam" id="PF09302">
    <property type="entry name" value="XLF"/>
    <property type="match status" value="1"/>
</dbReference>
<comment type="subcellular location">
    <subcellularLocation>
        <location evidence="1">Nucleus</location>
    </subcellularLocation>
</comment>
<evidence type="ECO:0000313" key="11">
    <source>
        <dbReference type="Proteomes" id="UP000261620"/>
    </source>
</evidence>
<dbReference type="Ensembl" id="ENSMMOT00000003184.1">
    <property type="protein sequence ID" value="ENSMMOP00000003134.1"/>
    <property type="gene ID" value="ENSMMOG00000002516.1"/>
</dbReference>
<feature type="domain" description="XLF-like N-terminal" evidence="8">
    <location>
        <begin position="15"/>
        <end position="130"/>
    </location>
</feature>
<dbReference type="GO" id="GO:0006303">
    <property type="term" value="P:double-strand break repair via nonhomologous end joining"/>
    <property type="evidence" value="ECO:0007669"/>
    <property type="project" value="TreeGrafter"/>
</dbReference>
<dbReference type="PANTHER" id="PTHR32235">
    <property type="entry name" value="NON-HOMOLOGOUS END-JOINING FACTOR 1"/>
    <property type="match status" value="1"/>
</dbReference>
<evidence type="ECO:0000256" key="2">
    <source>
        <dbReference type="ARBA" id="ARBA00022763"/>
    </source>
</evidence>
<keyword evidence="3" id="KW-0238">DNA-binding</keyword>
<evidence type="ECO:0000313" key="10">
    <source>
        <dbReference type="Ensembl" id="ENSMMOP00000003134.1"/>
    </source>
</evidence>
<sequence>MEAHASSSDVLLQRPWLPVSISGCQLLAKSSFGDTSYHVLLTDMHSVWEEHIDSAAIQERAQELNKRLRAPVKAFLSHLRKVVQPCLSGGHERADGEAQISLMRREEGDISMRLKSELAGLPFYWEFHCSVAPVTVCAQLVRPLLAMSHLLQRQVEQLGGLLVRKDAEIQDYRENGATLTRERLQTDVFEEQTYGEDFMAKTTKAPPPSATTQTPHPAQVNIYMGGISMRFPLIRTQFPTFGSHDVALFLFLIHVISVTAQLAHI</sequence>
<dbReference type="FunFam" id="2.170.210.10:FF:000001">
    <property type="entry name" value="Non-homologous end-joining factor 1"/>
    <property type="match status" value="1"/>
</dbReference>
<evidence type="ECO:0000256" key="3">
    <source>
        <dbReference type="ARBA" id="ARBA00023125"/>
    </source>
</evidence>
<keyword evidence="11" id="KW-1185">Reference proteome</keyword>
<proteinExistence type="inferred from homology"/>
<organism evidence="10 11">
    <name type="scientific">Mola mola</name>
    <name type="common">Ocean sunfish</name>
    <name type="synonym">Tetraodon mola</name>
    <dbReference type="NCBI Taxonomy" id="94237"/>
    <lineage>
        <taxon>Eukaryota</taxon>
        <taxon>Metazoa</taxon>
        <taxon>Chordata</taxon>
        <taxon>Craniata</taxon>
        <taxon>Vertebrata</taxon>
        <taxon>Euteleostomi</taxon>
        <taxon>Actinopterygii</taxon>
        <taxon>Neopterygii</taxon>
        <taxon>Teleostei</taxon>
        <taxon>Neoteleostei</taxon>
        <taxon>Acanthomorphata</taxon>
        <taxon>Eupercaria</taxon>
        <taxon>Tetraodontiformes</taxon>
        <taxon>Molidae</taxon>
        <taxon>Mola</taxon>
    </lineage>
</organism>
<dbReference type="OMA" id="IFTHITH"/>
<keyword evidence="2" id="KW-0227">DNA damage</keyword>
<evidence type="ECO:0000259" key="8">
    <source>
        <dbReference type="Pfam" id="PF09302"/>
    </source>
</evidence>
<evidence type="ECO:0000256" key="5">
    <source>
        <dbReference type="ARBA" id="ARBA00023242"/>
    </source>
</evidence>
<accession>A0A3Q3W3W1</accession>
<keyword evidence="4" id="KW-0234">DNA repair</keyword>
<dbReference type="GO" id="GO:0045027">
    <property type="term" value="F:DNA end binding"/>
    <property type="evidence" value="ECO:0007669"/>
    <property type="project" value="TreeGrafter"/>
</dbReference>
<evidence type="ECO:0000256" key="1">
    <source>
        <dbReference type="ARBA" id="ARBA00004123"/>
    </source>
</evidence>
<dbReference type="GO" id="GO:0032807">
    <property type="term" value="C:DNA ligase IV complex"/>
    <property type="evidence" value="ECO:0007669"/>
    <property type="project" value="TreeGrafter"/>
</dbReference>
<reference evidence="10" key="2">
    <citation type="submission" date="2025-09" db="UniProtKB">
        <authorList>
            <consortium name="Ensembl"/>
        </authorList>
    </citation>
    <scope>IDENTIFICATION</scope>
</reference>
<dbReference type="Gene3D" id="1.10.287.450">
    <property type="entry name" value="Helix hairpin bin"/>
    <property type="match status" value="1"/>
</dbReference>
<evidence type="ECO:0000256" key="6">
    <source>
        <dbReference type="ARBA" id="ARBA00025747"/>
    </source>
</evidence>
<reference evidence="10" key="1">
    <citation type="submission" date="2025-08" db="UniProtKB">
        <authorList>
            <consortium name="Ensembl"/>
        </authorList>
    </citation>
    <scope>IDENTIFICATION</scope>
</reference>
<evidence type="ECO:0000256" key="7">
    <source>
        <dbReference type="ARBA" id="ARBA00044529"/>
    </source>
</evidence>
<name>A0A3Q3W3W1_MOLML</name>
<dbReference type="InterPro" id="IPR038051">
    <property type="entry name" value="XRCC4-like_N_sf"/>
</dbReference>
<dbReference type="AlphaFoldDB" id="A0A3Q3W3W1"/>
<dbReference type="Pfam" id="PF21928">
    <property type="entry name" value="XLF_CC"/>
    <property type="match status" value="1"/>
</dbReference>
<feature type="domain" description="XLF-like coiled-coil region" evidence="9">
    <location>
        <begin position="133"/>
        <end position="180"/>
    </location>
</feature>
<dbReference type="InterPro" id="IPR015381">
    <property type="entry name" value="XLF-like_N"/>
</dbReference>
<dbReference type="Proteomes" id="UP000261620">
    <property type="component" value="Unplaced"/>
</dbReference>
<dbReference type="CDD" id="cd22285">
    <property type="entry name" value="HD_XLF_N"/>
    <property type="match status" value="1"/>
</dbReference>
<dbReference type="InterPro" id="IPR053829">
    <property type="entry name" value="XLF-like_CC"/>
</dbReference>
<dbReference type="Gene3D" id="2.170.210.10">
    <property type="entry name" value="DNA double-strand break repair and VJ recombination XRCC4, N-terminal"/>
    <property type="match status" value="1"/>
</dbReference>
<dbReference type="InterPro" id="IPR052287">
    <property type="entry name" value="NHEJ_factor"/>
</dbReference>
<comment type="similarity">
    <text evidence="6">Belongs to the XRCC4-XLF family. XLF subfamily.</text>
</comment>
<keyword evidence="5" id="KW-0539">Nucleus</keyword>
<evidence type="ECO:0000256" key="4">
    <source>
        <dbReference type="ARBA" id="ARBA00023204"/>
    </source>
</evidence>
<dbReference type="PANTHER" id="PTHR32235:SF1">
    <property type="entry name" value="NON-HOMOLOGOUS END-JOINING FACTOR 1"/>
    <property type="match status" value="1"/>
</dbReference>
<protein>
    <recommendedName>
        <fullName evidence="7">Non-homologous end-joining factor 1</fullName>
    </recommendedName>
</protein>